<evidence type="ECO:0000256" key="7">
    <source>
        <dbReference type="ARBA" id="ARBA00023033"/>
    </source>
</evidence>
<dbReference type="GO" id="GO:0016705">
    <property type="term" value="F:oxidoreductase activity, acting on paired donors, with incorporation or reduction of molecular oxygen"/>
    <property type="evidence" value="ECO:0007669"/>
    <property type="project" value="InterPro"/>
</dbReference>
<reference evidence="8" key="1">
    <citation type="submission" date="2021-02" db="EMBL/GenBank/DDBJ databases">
        <authorList>
            <person name="Nieuwenhuis M."/>
            <person name="Van De Peppel L.J.J."/>
        </authorList>
    </citation>
    <scope>NUCLEOTIDE SEQUENCE</scope>
    <source>
        <strain evidence="8">D49</strain>
    </source>
</reference>
<organism evidence="8 9">
    <name type="scientific">Sphagnurus paluster</name>
    <dbReference type="NCBI Taxonomy" id="117069"/>
    <lineage>
        <taxon>Eukaryota</taxon>
        <taxon>Fungi</taxon>
        <taxon>Dikarya</taxon>
        <taxon>Basidiomycota</taxon>
        <taxon>Agaricomycotina</taxon>
        <taxon>Agaricomycetes</taxon>
        <taxon>Agaricomycetidae</taxon>
        <taxon>Agaricales</taxon>
        <taxon>Tricholomatineae</taxon>
        <taxon>Lyophyllaceae</taxon>
        <taxon>Sphagnurus</taxon>
    </lineage>
</organism>
<name>A0A9P7FUH1_9AGAR</name>
<dbReference type="Gene3D" id="1.10.630.10">
    <property type="entry name" value="Cytochrome P450"/>
    <property type="match status" value="1"/>
</dbReference>
<evidence type="ECO:0000256" key="6">
    <source>
        <dbReference type="ARBA" id="ARBA00023004"/>
    </source>
</evidence>
<dbReference type="InterPro" id="IPR036396">
    <property type="entry name" value="Cyt_P450_sf"/>
</dbReference>
<dbReference type="GO" id="GO:0005506">
    <property type="term" value="F:iron ion binding"/>
    <property type="evidence" value="ECO:0007669"/>
    <property type="project" value="InterPro"/>
</dbReference>
<dbReference type="OrthoDB" id="1055148at2759"/>
<evidence type="ECO:0000313" key="9">
    <source>
        <dbReference type="Proteomes" id="UP000717328"/>
    </source>
</evidence>
<comment type="cofactor">
    <cofactor evidence="1">
        <name>heme</name>
        <dbReference type="ChEBI" id="CHEBI:30413"/>
    </cofactor>
</comment>
<dbReference type="SUPFAM" id="SSF48264">
    <property type="entry name" value="Cytochrome P450"/>
    <property type="match status" value="1"/>
</dbReference>
<keyword evidence="5" id="KW-0560">Oxidoreductase</keyword>
<sequence>MLTGSDIVQLNVAGTSIIVLDSEEAISELLEERSAIYSSRPRMPMINELMGWGFNSGMMPYGDEWRSHRRLMHKQLHQPERFQPHQLRATHGLLRRLLDEPNNLERHLRQMAGETIISVTYGIEVQDKDDPYIIAAERAIGPLFIAAIPGTFLVDALPILKYVPDWMPFAGFKRKAKKWRELALAMVNMPFEAATRNVVSLCYMAS</sequence>
<proteinExistence type="inferred from homology"/>
<keyword evidence="4" id="KW-0479">Metal-binding</keyword>
<keyword evidence="3" id="KW-0349">Heme</keyword>
<keyword evidence="9" id="KW-1185">Reference proteome</keyword>
<comment type="caution">
    <text evidence="8">The sequence shown here is derived from an EMBL/GenBank/DDBJ whole genome shotgun (WGS) entry which is preliminary data.</text>
</comment>
<evidence type="ECO:0008006" key="10">
    <source>
        <dbReference type="Google" id="ProtNLM"/>
    </source>
</evidence>
<keyword evidence="7" id="KW-0503">Monooxygenase</keyword>
<dbReference type="PANTHER" id="PTHR46300:SF7">
    <property type="entry name" value="P450, PUTATIVE (EUROFUNG)-RELATED"/>
    <property type="match status" value="1"/>
</dbReference>
<protein>
    <recommendedName>
        <fullName evidence="10">Cytochrome P450</fullName>
    </recommendedName>
</protein>
<dbReference type="InterPro" id="IPR050364">
    <property type="entry name" value="Cytochrome_P450_fung"/>
</dbReference>
<dbReference type="Proteomes" id="UP000717328">
    <property type="component" value="Unassembled WGS sequence"/>
</dbReference>
<dbReference type="EMBL" id="JABCKI010006068">
    <property type="protein sequence ID" value="KAG5635545.1"/>
    <property type="molecule type" value="Genomic_DNA"/>
</dbReference>
<evidence type="ECO:0000256" key="3">
    <source>
        <dbReference type="ARBA" id="ARBA00022617"/>
    </source>
</evidence>
<accession>A0A9P7FUH1</accession>
<dbReference type="InterPro" id="IPR001128">
    <property type="entry name" value="Cyt_P450"/>
</dbReference>
<evidence type="ECO:0000256" key="5">
    <source>
        <dbReference type="ARBA" id="ARBA00023002"/>
    </source>
</evidence>
<keyword evidence="6" id="KW-0408">Iron</keyword>
<comment type="similarity">
    <text evidence="2">Belongs to the cytochrome P450 family.</text>
</comment>
<evidence type="ECO:0000313" key="8">
    <source>
        <dbReference type="EMBL" id="KAG5635545.1"/>
    </source>
</evidence>
<dbReference type="GO" id="GO:0020037">
    <property type="term" value="F:heme binding"/>
    <property type="evidence" value="ECO:0007669"/>
    <property type="project" value="InterPro"/>
</dbReference>
<reference evidence="8" key="2">
    <citation type="submission" date="2021-10" db="EMBL/GenBank/DDBJ databases">
        <title>Phylogenomics reveals ancestral predisposition of the termite-cultivated fungus Termitomyces towards a domesticated lifestyle.</title>
        <authorList>
            <person name="Auxier B."/>
            <person name="Grum-Grzhimaylo A."/>
            <person name="Cardenas M.E."/>
            <person name="Lodge J.D."/>
            <person name="Laessoe T."/>
            <person name="Pedersen O."/>
            <person name="Smith M.E."/>
            <person name="Kuyper T.W."/>
            <person name="Franco-Molano E.A."/>
            <person name="Baroni T.J."/>
            <person name="Aanen D.K."/>
        </authorList>
    </citation>
    <scope>NUCLEOTIDE SEQUENCE</scope>
    <source>
        <strain evidence="8">D49</strain>
    </source>
</reference>
<dbReference type="GO" id="GO:0004497">
    <property type="term" value="F:monooxygenase activity"/>
    <property type="evidence" value="ECO:0007669"/>
    <property type="project" value="UniProtKB-KW"/>
</dbReference>
<dbReference type="Pfam" id="PF00067">
    <property type="entry name" value="p450"/>
    <property type="match status" value="1"/>
</dbReference>
<gene>
    <name evidence="8" type="ORF">H0H81_010909</name>
</gene>
<dbReference type="PANTHER" id="PTHR46300">
    <property type="entry name" value="P450, PUTATIVE (EUROFUNG)-RELATED-RELATED"/>
    <property type="match status" value="1"/>
</dbReference>
<evidence type="ECO:0000256" key="1">
    <source>
        <dbReference type="ARBA" id="ARBA00001971"/>
    </source>
</evidence>
<dbReference type="AlphaFoldDB" id="A0A9P7FUH1"/>
<evidence type="ECO:0000256" key="4">
    <source>
        <dbReference type="ARBA" id="ARBA00022723"/>
    </source>
</evidence>
<evidence type="ECO:0000256" key="2">
    <source>
        <dbReference type="ARBA" id="ARBA00010617"/>
    </source>
</evidence>